<dbReference type="PANTHER" id="PTHR10362">
    <property type="entry name" value="HISTIDINE AMMONIA-LYASE"/>
    <property type="match status" value="1"/>
</dbReference>
<reference evidence="3 4" key="1">
    <citation type="submission" date="2016-10" db="EMBL/GenBank/DDBJ databases">
        <authorList>
            <person name="de Groot N.N."/>
        </authorList>
    </citation>
    <scope>NUCLEOTIDE SEQUENCE [LARGE SCALE GENOMIC DNA]</scope>
    <source>
        <strain evidence="3 4">DSM 16859</strain>
    </source>
</reference>
<dbReference type="EMBL" id="FOGZ01000014">
    <property type="protein sequence ID" value="SER86508.1"/>
    <property type="molecule type" value="Genomic_DNA"/>
</dbReference>
<protein>
    <submittedName>
        <fullName evidence="3">Histidine ammonia-lyase</fullName>
    </submittedName>
</protein>
<dbReference type="Proteomes" id="UP000198815">
    <property type="component" value="Unassembled WGS sequence"/>
</dbReference>
<evidence type="ECO:0000256" key="1">
    <source>
        <dbReference type="ARBA" id="ARBA00023239"/>
    </source>
</evidence>
<feature type="region of interest" description="Disordered" evidence="2">
    <location>
        <begin position="1"/>
        <end position="21"/>
    </location>
</feature>
<dbReference type="CDD" id="cd00332">
    <property type="entry name" value="PAL-HAL"/>
    <property type="match status" value="1"/>
</dbReference>
<keyword evidence="1 3" id="KW-0456">Lyase</keyword>
<organism evidence="3 4">
    <name type="scientific">Propionibacterium cyclohexanicum</name>
    <dbReference type="NCBI Taxonomy" id="64702"/>
    <lineage>
        <taxon>Bacteria</taxon>
        <taxon>Bacillati</taxon>
        <taxon>Actinomycetota</taxon>
        <taxon>Actinomycetes</taxon>
        <taxon>Propionibacteriales</taxon>
        <taxon>Propionibacteriaceae</taxon>
        <taxon>Propionibacterium</taxon>
    </lineage>
</organism>
<dbReference type="Pfam" id="PF00221">
    <property type="entry name" value="Lyase_aromatic"/>
    <property type="match status" value="1"/>
</dbReference>
<dbReference type="SUPFAM" id="SSF48557">
    <property type="entry name" value="L-aspartase-like"/>
    <property type="match status" value="1"/>
</dbReference>
<dbReference type="Gene3D" id="1.20.200.10">
    <property type="entry name" value="Fumarase/aspartase (Central domain)"/>
    <property type="match status" value="1"/>
</dbReference>
<dbReference type="GO" id="GO:0016841">
    <property type="term" value="F:ammonia-lyase activity"/>
    <property type="evidence" value="ECO:0007669"/>
    <property type="project" value="UniProtKB-ARBA"/>
</dbReference>
<dbReference type="AlphaFoldDB" id="A0A1H9SNQ7"/>
<sequence>MRFTDETKYGIGAGAEGGRTTDDAAVVDSQGACIGDDDIEVLTIEDLFDISTEHQPALLTDGDRARMDEAAVAAAKFADGHPVYGRTTGVGANRTVAINAEARRAQDLRLLRSHATGAGPLVSDSDVRMMLLVRISQLRHGGSGLAARVADALVDMLADNSLPAIHSFGSIGTGDLSALAETALTLAGELPTRSGLTERRWQPMGGEALPFISSNALTVARAARAVIVAENWVHHYAFATALSATACRSSLEPFAAEVHRARPQHGQQEVAAMVRHALEGITVPPTRIQDSYGFRAMPQVLAPMVAEVERLRAVVEIEINSAPENPLVVPSCSSVLHNGNFHMQALALAADSTALALNGAAQLSLARLSNLCDPAVTGLTAFLSDGQTGSSGAMVVEYVAAAAMSRLRSLAAPASLGTTVISLGTEDHASFAPSAVDQLLGALDAAESILACELLSARRAIQLTGIVLPPGAPLSSYLGQIPGSRDLADRPLSGDIALIEKFVHSHLPTNMIG</sequence>
<evidence type="ECO:0000313" key="3">
    <source>
        <dbReference type="EMBL" id="SER86508.1"/>
    </source>
</evidence>
<evidence type="ECO:0000256" key="2">
    <source>
        <dbReference type="SAM" id="MobiDB-lite"/>
    </source>
</evidence>
<dbReference type="RefSeq" id="WP_091969811.1">
    <property type="nucleotide sequence ID" value="NZ_FOGZ01000014.1"/>
</dbReference>
<evidence type="ECO:0000313" key="4">
    <source>
        <dbReference type="Proteomes" id="UP000198815"/>
    </source>
</evidence>
<proteinExistence type="predicted"/>
<dbReference type="STRING" id="64702.SAMN05443377_11449"/>
<dbReference type="OrthoDB" id="9806955at2"/>
<dbReference type="Gene3D" id="1.10.275.10">
    <property type="entry name" value="Fumarase/aspartase (N-terminal domain)"/>
    <property type="match status" value="1"/>
</dbReference>
<name>A0A1H9SNQ7_9ACTN</name>
<accession>A0A1H9SNQ7</accession>
<dbReference type="InterPro" id="IPR001106">
    <property type="entry name" value="Aromatic_Lyase"/>
</dbReference>
<keyword evidence="4" id="KW-1185">Reference proteome</keyword>
<dbReference type="InterPro" id="IPR024083">
    <property type="entry name" value="Fumarase/histidase_N"/>
</dbReference>
<gene>
    <name evidence="3" type="ORF">SAMN05443377_11449</name>
</gene>
<dbReference type="InterPro" id="IPR008948">
    <property type="entry name" value="L-Aspartase-like"/>
</dbReference>